<name>A1KYM3_9CYAN</name>
<evidence type="ECO:0000259" key="2">
    <source>
        <dbReference type="Pfam" id="PF02470"/>
    </source>
</evidence>
<feature type="domain" description="Mce/MlaD" evidence="2">
    <location>
        <begin position="36"/>
        <end position="111"/>
    </location>
</feature>
<dbReference type="PANTHER" id="PTHR34675:SF1">
    <property type="entry name" value="PROTEIN TRIGALACTOSYLDIACYLGLYCEROL 2, CHLOROPLASTIC"/>
    <property type="match status" value="1"/>
</dbReference>
<proteinExistence type="predicted"/>
<gene>
    <name evidence="3" type="primary">sbr0014</name>
</gene>
<dbReference type="InterPro" id="IPR003399">
    <property type="entry name" value="Mce/MlaD"/>
</dbReference>
<dbReference type="PANTHER" id="PTHR34675">
    <property type="entry name" value="PROTEIN TRIGALACTOSYLDIACYLGLYCEROL 2, CHLOROPLASTIC"/>
    <property type="match status" value="1"/>
</dbReference>
<evidence type="ECO:0000256" key="1">
    <source>
        <dbReference type="SAM" id="Phobius"/>
    </source>
</evidence>
<dbReference type="EMBL" id="AY728387">
    <property type="protein sequence ID" value="AAW57076.1"/>
    <property type="molecule type" value="Genomic_DNA"/>
</dbReference>
<feature type="transmembrane region" description="Helical" evidence="1">
    <location>
        <begin position="7"/>
        <end position="27"/>
    </location>
</feature>
<protein>
    <submittedName>
        <fullName evidence="3">Uncharacterized protein sbr0014</fullName>
    </submittedName>
</protein>
<organism evidence="3">
    <name type="scientific">cyanobacterium endosymbiont of Rhopalodia gibba</name>
    <dbReference type="NCBI Taxonomy" id="309035"/>
    <lineage>
        <taxon>Bacteria</taxon>
        <taxon>Bacillati</taxon>
        <taxon>Cyanobacteriota</taxon>
    </lineage>
</organism>
<dbReference type="InterPro" id="IPR039342">
    <property type="entry name" value="TGD2-like"/>
</dbReference>
<evidence type="ECO:0000313" key="3">
    <source>
        <dbReference type="EMBL" id="AAW57076.1"/>
    </source>
</evidence>
<reference evidence="3" key="1">
    <citation type="journal article" date="2008" name="BMC Evol. Biol.">
        <title>The cyanobacterial endosymbiont of the unicellular algae Rhopalodia gibba shows reductive genome evolution.</title>
        <authorList>
            <person name="Kneip C."/>
            <person name="Voss C."/>
            <person name="Lockhart P.J."/>
            <person name="Maier U.G."/>
        </authorList>
    </citation>
    <scope>NUCLEOTIDE SEQUENCE</scope>
</reference>
<keyword evidence="1" id="KW-0472">Membrane</keyword>
<sequence length="467" mass="50727">MRTIQEGSVGLFALLGLVLFGGLVIWLRGGVLGKKSYQIQATFKDVSSLQIGAPVRYRGVAVGKIAGLQPRSNGVKVLLELSSTDLRIPKNSTIQINRYGLIGEASVDITPSINLSEQALAIDPTSAECLDKSLIICDSDEITGETGSQLVESLTKLSNAYSDPKFVKNLSDAFASVSVAGSKVAKLTDEISLFSKTARQEVGGTSEAIGKINQAAEDTSQLMRTVNTVVAENRNDLNRVINNMANLVANLDGLVAESRENIISTLNSLEKASDQVRTVAIDLGKTVNQVNQGIDSINTQQIARDLEFLMANAAEMSENLRDVSKSISDPQVILTVQKTLDSARVTFENAQKITSDVEELTGDPTFRNNVRKLMNGLSNLVSFTNQFEQQLYTAQLMESVTAQLESNIDVQRSLANSNIPKQEKSFFPRKPISEAFLVSPITTSVKQFNNPLEIVSPAKNLKKIQEE</sequence>
<keyword evidence="1" id="KW-1133">Transmembrane helix</keyword>
<dbReference type="AlphaFoldDB" id="A1KYM3"/>
<keyword evidence="1" id="KW-0812">Transmembrane</keyword>
<dbReference type="Pfam" id="PF02470">
    <property type="entry name" value="MlaD"/>
    <property type="match status" value="1"/>
</dbReference>
<accession>A1KYM3</accession>